<name>A0A235B9K8_9BACL</name>
<organism evidence="1 2">
    <name type="scientific">Paludifilum halophilum</name>
    <dbReference type="NCBI Taxonomy" id="1642702"/>
    <lineage>
        <taxon>Bacteria</taxon>
        <taxon>Bacillati</taxon>
        <taxon>Bacillota</taxon>
        <taxon>Bacilli</taxon>
        <taxon>Bacillales</taxon>
        <taxon>Thermoactinomycetaceae</taxon>
        <taxon>Paludifilum</taxon>
    </lineage>
</organism>
<dbReference type="Proteomes" id="UP000215459">
    <property type="component" value="Unassembled WGS sequence"/>
</dbReference>
<dbReference type="EMBL" id="NOWF01000003">
    <property type="protein sequence ID" value="OYD08577.1"/>
    <property type="molecule type" value="Genomic_DNA"/>
</dbReference>
<comment type="caution">
    <text evidence="1">The sequence shown here is derived from an EMBL/GenBank/DDBJ whole genome shotgun (WGS) entry which is preliminary data.</text>
</comment>
<accession>A0A235B9K8</accession>
<gene>
    <name evidence="1" type="ORF">CHM34_07065</name>
</gene>
<dbReference type="AlphaFoldDB" id="A0A235B9K8"/>
<evidence type="ECO:0000313" key="1">
    <source>
        <dbReference type="EMBL" id="OYD08577.1"/>
    </source>
</evidence>
<keyword evidence="2" id="KW-1185">Reference proteome</keyword>
<proteinExistence type="predicted"/>
<sequence>MPTKPNEKELDIMKTFKLGARNHKGRKVADFYEAYVHGDDYAVDDAVSVLAPYVEDVAYDGFQVTGIPSEEFVSYMYEAVFRAFENYEYMGASFTTFLSQYVNKAAVDVKTGRVVGGSANHYRVVTLAESNDGSDPDKHEHVSGIQQTDVRRCVPVLANGHLSANHFTELGDSCDVENDVVNEMMAEKTRSIIFELVESAPDKDRKLLRYVVKEMLDRPDLSLNRIAERYGVDFTTAKRALRRLGKRWDKESFGDKEDYMYPSCRLKPGKKTNGTSVPRIDA</sequence>
<protein>
    <submittedName>
        <fullName evidence="1">Uncharacterized protein</fullName>
    </submittedName>
</protein>
<evidence type="ECO:0000313" key="2">
    <source>
        <dbReference type="Proteomes" id="UP000215459"/>
    </source>
</evidence>
<reference evidence="1 2" key="1">
    <citation type="submission" date="2017-07" db="EMBL/GenBank/DDBJ databases">
        <title>The genome sequence of Paludifilum halophilum highlights mechanisms for microbial adaptation to high salt environemnts.</title>
        <authorList>
            <person name="Belbahri L."/>
        </authorList>
    </citation>
    <scope>NUCLEOTIDE SEQUENCE [LARGE SCALE GENOMIC DNA]</scope>
    <source>
        <strain evidence="1 2">DSM 102817</strain>
    </source>
</reference>